<feature type="region of interest" description="Disordered" evidence="1">
    <location>
        <begin position="120"/>
        <end position="152"/>
    </location>
</feature>
<feature type="compositionally biased region" description="Basic and acidic residues" evidence="1">
    <location>
        <begin position="281"/>
        <end position="291"/>
    </location>
</feature>
<evidence type="ECO:0000313" key="3">
    <source>
        <dbReference type="Proteomes" id="UP001362999"/>
    </source>
</evidence>
<dbReference type="Proteomes" id="UP001362999">
    <property type="component" value="Unassembled WGS sequence"/>
</dbReference>
<dbReference type="EMBL" id="JAWWNJ010000109">
    <property type="protein sequence ID" value="KAK6992509.1"/>
    <property type="molecule type" value="Genomic_DNA"/>
</dbReference>
<proteinExistence type="predicted"/>
<dbReference type="AlphaFoldDB" id="A0AAV9ZUA3"/>
<reference evidence="2 3" key="1">
    <citation type="journal article" date="2024" name="J Genomics">
        <title>Draft genome sequencing and assembly of Favolaschia claudopus CIRM-BRFM 2984 isolated from oak limbs.</title>
        <authorList>
            <person name="Navarro D."/>
            <person name="Drula E."/>
            <person name="Chaduli D."/>
            <person name="Cazenave R."/>
            <person name="Ahrendt S."/>
            <person name="Wang J."/>
            <person name="Lipzen A."/>
            <person name="Daum C."/>
            <person name="Barry K."/>
            <person name="Grigoriev I.V."/>
            <person name="Favel A."/>
            <person name="Rosso M.N."/>
            <person name="Martin F."/>
        </authorList>
    </citation>
    <scope>NUCLEOTIDE SEQUENCE [LARGE SCALE GENOMIC DNA]</scope>
    <source>
        <strain evidence="2 3">CIRM-BRFM 2984</strain>
    </source>
</reference>
<organism evidence="2 3">
    <name type="scientific">Favolaschia claudopus</name>
    <dbReference type="NCBI Taxonomy" id="2862362"/>
    <lineage>
        <taxon>Eukaryota</taxon>
        <taxon>Fungi</taxon>
        <taxon>Dikarya</taxon>
        <taxon>Basidiomycota</taxon>
        <taxon>Agaricomycotina</taxon>
        <taxon>Agaricomycetes</taxon>
        <taxon>Agaricomycetidae</taxon>
        <taxon>Agaricales</taxon>
        <taxon>Marasmiineae</taxon>
        <taxon>Mycenaceae</taxon>
        <taxon>Favolaschia</taxon>
    </lineage>
</organism>
<comment type="caution">
    <text evidence="2">The sequence shown here is derived from an EMBL/GenBank/DDBJ whole genome shotgun (WGS) entry which is preliminary data.</text>
</comment>
<feature type="region of interest" description="Disordered" evidence="1">
    <location>
        <begin position="1"/>
        <end position="29"/>
    </location>
</feature>
<protein>
    <submittedName>
        <fullName evidence="2">Uncharacterized protein</fullName>
    </submittedName>
</protein>
<accession>A0AAV9ZUA3</accession>
<evidence type="ECO:0000313" key="2">
    <source>
        <dbReference type="EMBL" id="KAK6992509.1"/>
    </source>
</evidence>
<sequence length="350" mass="38490">MHCSLPTPHPTPISSSFRNGGEKQQDCRRERRLRHTIEVQKRKDGARRFAQRAAGWGLGRARGMGRAMRAIDGYEGEHCRIEVDGRADGGGKREPVNLVHHTCILPALCPSSFVCRDRSREKDLHPPASLPTHLISSVSSTPPPPPIPAPSRARLRVAYPGKRGDVRAGIVHRYSIWMKEEESYEGGEIDEGGEEAVDEKGLNEAATTSRACASECDRYHSPSQIRIGNPRGRQTIPSSIKHTKSVDKPDVVSSPNPYARSRCTRRPPPKRTCTTHPSLPRRGERGERGEAARVRAGRQCIPHYGLVEACAGRVDCRDLSASNPSVKRGGTATPRLRIGGVKGGRREKRG</sequence>
<name>A0AAV9ZUA3_9AGAR</name>
<feature type="region of interest" description="Disordered" evidence="1">
    <location>
        <begin position="213"/>
        <end position="291"/>
    </location>
</feature>
<keyword evidence="3" id="KW-1185">Reference proteome</keyword>
<feature type="compositionally biased region" description="Basic and acidic residues" evidence="1">
    <location>
        <begin position="20"/>
        <end position="29"/>
    </location>
</feature>
<feature type="region of interest" description="Disordered" evidence="1">
    <location>
        <begin position="322"/>
        <end position="350"/>
    </location>
</feature>
<evidence type="ECO:0000256" key="1">
    <source>
        <dbReference type="SAM" id="MobiDB-lite"/>
    </source>
</evidence>
<gene>
    <name evidence="2" type="ORF">R3P38DRAFT_2802339</name>
</gene>